<feature type="compositionally biased region" description="Low complexity" evidence="1">
    <location>
        <begin position="259"/>
        <end position="269"/>
    </location>
</feature>
<evidence type="ECO:0000259" key="2">
    <source>
        <dbReference type="Pfam" id="PF13837"/>
    </source>
</evidence>
<accession>A0A1A7WMI7</accession>
<name>A0A1A7WMI7_9TELE</name>
<feature type="compositionally biased region" description="Low complexity" evidence="1">
    <location>
        <begin position="187"/>
        <end position="200"/>
    </location>
</feature>
<evidence type="ECO:0000256" key="1">
    <source>
        <dbReference type="SAM" id="MobiDB-lite"/>
    </source>
</evidence>
<dbReference type="PANTHER" id="PTHR47595">
    <property type="entry name" value="HEAT SHOCK 70 KDA PROTEIN 14"/>
    <property type="match status" value="1"/>
</dbReference>
<feature type="compositionally biased region" description="Low complexity" evidence="1">
    <location>
        <begin position="149"/>
        <end position="174"/>
    </location>
</feature>
<reference evidence="3" key="2">
    <citation type="submission" date="2016-06" db="EMBL/GenBank/DDBJ databases">
        <title>The genome of a short-lived fish provides insights into sex chromosome evolution and the genetic control of aging.</title>
        <authorList>
            <person name="Reichwald K."/>
            <person name="Felder M."/>
            <person name="Petzold A."/>
            <person name="Koch P."/>
            <person name="Groth M."/>
            <person name="Platzer M."/>
        </authorList>
    </citation>
    <scope>NUCLEOTIDE SEQUENCE</scope>
    <source>
        <tissue evidence="3">Brain</tissue>
    </source>
</reference>
<protein>
    <recommendedName>
        <fullName evidence="2">Myb/SANT-like DNA-binding domain-containing protein</fullName>
    </recommendedName>
</protein>
<dbReference type="AlphaFoldDB" id="A0A1A7WMI7"/>
<sequence>MDFRGWNRDETQCLVSIWAESSVQRKLMGSYRNRSVFEEISEKMGSRSFSRSWRQCQRKIKQLKGLYRRAKKSQSNRDRTSCVCYEELDRVLGDKPSFRCDDAACVVDFKQESTGEDEEALNSTVNTVVVKVLEPDERNFCDDHPEPRSPSASSETSMSSTQSPTSSRKQPSSSCGTQTIHSRSRLESTLEALSRSLSSSRNEEVLLKMQKAQHEHEERLFGMMMQSVTSLVSTITSTQSAPASQSWFQETDPPPAPSSVPVQQPQHQADPSDVDNPPFTVTL</sequence>
<evidence type="ECO:0000313" key="3">
    <source>
        <dbReference type="EMBL" id="SBP07172.1"/>
    </source>
</evidence>
<feature type="region of interest" description="Disordered" evidence="1">
    <location>
        <begin position="237"/>
        <end position="283"/>
    </location>
</feature>
<dbReference type="Gene3D" id="1.10.10.60">
    <property type="entry name" value="Homeodomain-like"/>
    <property type="match status" value="1"/>
</dbReference>
<dbReference type="InterPro" id="IPR044822">
    <property type="entry name" value="Myb_DNA-bind_4"/>
</dbReference>
<feature type="region of interest" description="Disordered" evidence="1">
    <location>
        <begin position="136"/>
        <end position="201"/>
    </location>
</feature>
<reference evidence="3" key="1">
    <citation type="submission" date="2016-05" db="EMBL/GenBank/DDBJ databases">
        <authorList>
            <person name="Lavstsen T."/>
            <person name="Jespersen J.S."/>
        </authorList>
    </citation>
    <scope>NUCLEOTIDE SEQUENCE</scope>
    <source>
        <tissue evidence="3">Brain</tissue>
    </source>
</reference>
<gene>
    <name evidence="3" type="primary">Nfu_g_1_016330</name>
</gene>
<dbReference type="EMBL" id="HADW01005772">
    <property type="protein sequence ID" value="SBP07172.1"/>
    <property type="molecule type" value="Transcribed_RNA"/>
</dbReference>
<proteinExistence type="predicted"/>
<feature type="compositionally biased region" description="Basic and acidic residues" evidence="1">
    <location>
        <begin position="136"/>
        <end position="147"/>
    </location>
</feature>
<organism evidence="3">
    <name type="scientific">Iconisemion striatum</name>
    <dbReference type="NCBI Taxonomy" id="60296"/>
    <lineage>
        <taxon>Eukaryota</taxon>
        <taxon>Metazoa</taxon>
        <taxon>Chordata</taxon>
        <taxon>Craniata</taxon>
        <taxon>Vertebrata</taxon>
        <taxon>Euteleostomi</taxon>
        <taxon>Actinopterygii</taxon>
        <taxon>Neopterygii</taxon>
        <taxon>Teleostei</taxon>
        <taxon>Neoteleostei</taxon>
        <taxon>Acanthomorphata</taxon>
        <taxon>Ovalentaria</taxon>
        <taxon>Atherinomorphae</taxon>
        <taxon>Cyprinodontiformes</taxon>
        <taxon>Nothobranchiidae</taxon>
        <taxon>Iconisemion</taxon>
    </lineage>
</organism>
<dbReference type="EMBL" id="HADX01003250">
    <property type="protein sequence ID" value="SBP25482.1"/>
    <property type="molecule type" value="Transcribed_RNA"/>
</dbReference>
<dbReference type="Pfam" id="PF13837">
    <property type="entry name" value="Myb_DNA-bind_4"/>
    <property type="match status" value="1"/>
</dbReference>
<feature type="domain" description="Myb/SANT-like DNA-binding" evidence="2">
    <location>
        <begin position="6"/>
        <end position="90"/>
    </location>
</feature>
<dbReference type="PANTHER" id="PTHR47595:SF1">
    <property type="entry name" value="MYB_SANT-LIKE DNA-BINDING DOMAIN-CONTAINING PROTEIN"/>
    <property type="match status" value="1"/>
</dbReference>